<dbReference type="Proteomes" id="UP001597467">
    <property type="component" value="Unassembled WGS sequence"/>
</dbReference>
<evidence type="ECO:0000313" key="2">
    <source>
        <dbReference type="EMBL" id="MFD2543435.1"/>
    </source>
</evidence>
<dbReference type="EMBL" id="JBHULM010000011">
    <property type="protein sequence ID" value="MFD2543435.1"/>
    <property type="molecule type" value="Genomic_DNA"/>
</dbReference>
<organism evidence="2 3">
    <name type="scientific">Lacinutrix gracilariae</name>
    <dbReference type="NCBI Taxonomy" id="1747198"/>
    <lineage>
        <taxon>Bacteria</taxon>
        <taxon>Pseudomonadati</taxon>
        <taxon>Bacteroidota</taxon>
        <taxon>Flavobacteriia</taxon>
        <taxon>Flavobacteriales</taxon>
        <taxon>Flavobacteriaceae</taxon>
        <taxon>Lacinutrix</taxon>
    </lineage>
</organism>
<protein>
    <submittedName>
        <fullName evidence="2">Uncharacterized protein</fullName>
    </submittedName>
</protein>
<evidence type="ECO:0000313" key="3">
    <source>
        <dbReference type="Proteomes" id="UP001597467"/>
    </source>
</evidence>
<keyword evidence="1" id="KW-1133">Transmembrane helix</keyword>
<accession>A0ABW5K5C0</accession>
<dbReference type="RefSeq" id="WP_379905309.1">
    <property type="nucleotide sequence ID" value="NZ_JBHULM010000011.1"/>
</dbReference>
<keyword evidence="3" id="KW-1185">Reference proteome</keyword>
<reference evidence="3" key="1">
    <citation type="journal article" date="2019" name="Int. J. Syst. Evol. Microbiol.">
        <title>The Global Catalogue of Microorganisms (GCM) 10K type strain sequencing project: providing services to taxonomists for standard genome sequencing and annotation.</title>
        <authorList>
            <consortium name="The Broad Institute Genomics Platform"/>
            <consortium name="The Broad Institute Genome Sequencing Center for Infectious Disease"/>
            <person name="Wu L."/>
            <person name="Ma J."/>
        </authorList>
    </citation>
    <scope>NUCLEOTIDE SEQUENCE [LARGE SCALE GENOMIC DNA]</scope>
    <source>
        <strain evidence="3">KCTC 42808</strain>
    </source>
</reference>
<keyword evidence="1" id="KW-0812">Transmembrane</keyword>
<gene>
    <name evidence="2" type="ORF">ACFSSB_13975</name>
</gene>
<sequence length="51" mass="5525">MDKTKIIALGLVIIGIIIQYTLKSEYDLISGLLIGCGVGLSLKKWKSKTTS</sequence>
<feature type="transmembrane region" description="Helical" evidence="1">
    <location>
        <begin position="7"/>
        <end position="22"/>
    </location>
</feature>
<evidence type="ECO:0000256" key="1">
    <source>
        <dbReference type="SAM" id="Phobius"/>
    </source>
</evidence>
<name>A0ABW5K5C0_9FLAO</name>
<keyword evidence="1" id="KW-0472">Membrane</keyword>
<comment type="caution">
    <text evidence="2">The sequence shown here is derived from an EMBL/GenBank/DDBJ whole genome shotgun (WGS) entry which is preliminary data.</text>
</comment>
<proteinExistence type="predicted"/>